<dbReference type="GO" id="GO:0005737">
    <property type="term" value="C:cytoplasm"/>
    <property type="evidence" value="ECO:0007669"/>
    <property type="project" value="UniProtKB-SubCell"/>
</dbReference>
<reference evidence="5" key="1">
    <citation type="journal article" date="2013" name="PLoS ONE">
        <title>Metagenomic insights into the carbohydrate-active enzymes carried by the microorganisms adhering to solid digesta in the rumen of cows.</title>
        <authorList>
            <person name="Wang L."/>
            <person name="Hatem A."/>
            <person name="Catalyurek U.V."/>
            <person name="Morrison M."/>
            <person name="Yu Z."/>
        </authorList>
    </citation>
    <scope>NUCLEOTIDE SEQUENCE</scope>
</reference>
<organism evidence="5">
    <name type="scientific">uncultured bacterium Contigcl_1769</name>
    <dbReference type="NCBI Taxonomy" id="1393659"/>
    <lineage>
        <taxon>Bacteria</taxon>
        <taxon>environmental samples</taxon>
    </lineage>
</organism>
<keyword evidence="3 5" id="KW-0418">Kinase</keyword>
<comment type="subcellular location">
    <subcellularLocation>
        <location evidence="3">Cytoplasm</location>
    </subcellularLocation>
</comment>
<dbReference type="AlphaFoldDB" id="W0FRH1"/>
<dbReference type="PANTHER" id="PTHR10695:SF46">
    <property type="entry name" value="BIFUNCTIONAL COENZYME A SYNTHASE-RELATED"/>
    <property type="match status" value="1"/>
</dbReference>
<dbReference type="GO" id="GO:0004140">
    <property type="term" value="F:dephospho-CoA kinase activity"/>
    <property type="evidence" value="ECO:0007669"/>
    <property type="project" value="UniProtKB-UniRule"/>
</dbReference>
<feature type="binding site" evidence="3">
    <location>
        <begin position="11"/>
        <end position="16"/>
    </location>
    <ligand>
        <name>ATP</name>
        <dbReference type="ChEBI" id="CHEBI:30616"/>
    </ligand>
</feature>
<evidence type="ECO:0000256" key="4">
    <source>
        <dbReference type="NCBIfam" id="TIGR00152"/>
    </source>
</evidence>
<evidence type="ECO:0000256" key="3">
    <source>
        <dbReference type="HAMAP-Rule" id="MF_00376"/>
    </source>
</evidence>
<dbReference type="HAMAP" id="MF_00376">
    <property type="entry name" value="Dephospho_CoA_kinase"/>
    <property type="match status" value="1"/>
</dbReference>
<dbReference type="EC" id="2.7.1.24" evidence="3 4"/>
<dbReference type="NCBIfam" id="TIGR00152">
    <property type="entry name" value="dephospho-CoA kinase"/>
    <property type="match status" value="1"/>
</dbReference>
<dbReference type="UniPathway" id="UPA00241">
    <property type="reaction ID" value="UER00356"/>
</dbReference>
<protein>
    <recommendedName>
        <fullName evidence="3 4">Dephospho-CoA kinase</fullName>
        <ecNumber evidence="3 4">2.7.1.24</ecNumber>
    </recommendedName>
    <alternativeName>
        <fullName evidence="3">Dephosphocoenzyme A kinase</fullName>
    </alternativeName>
</protein>
<keyword evidence="3" id="KW-0963">Cytoplasm</keyword>
<comment type="function">
    <text evidence="3">Catalyzes the phosphorylation of the 3'-hydroxyl group of dephosphocoenzyme A to form coenzyme A.</text>
</comment>
<keyword evidence="2 3" id="KW-0067">ATP-binding</keyword>
<dbReference type="Gene3D" id="3.40.50.300">
    <property type="entry name" value="P-loop containing nucleotide triphosphate hydrolases"/>
    <property type="match status" value="1"/>
</dbReference>
<dbReference type="GO" id="GO:0005524">
    <property type="term" value="F:ATP binding"/>
    <property type="evidence" value="ECO:0007669"/>
    <property type="project" value="UniProtKB-UniRule"/>
</dbReference>
<dbReference type="GO" id="GO:0015937">
    <property type="term" value="P:coenzyme A biosynthetic process"/>
    <property type="evidence" value="ECO:0007669"/>
    <property type="project" value="UniProtKB-UniRule"/>
</dbReference>
<proteinExistence type="inferred from homology"/>
<evidence type="ECO:0000313" key="5">
    <source>
        <dbReference type="EMBL" id="AHF26104.1"/>
    </source>
</evidence>
<gene>
    <name evidence="3" type="primary">coaE</name>
</gene>
<dbReference type="Pfam" id="PF01121">
    <property type="entry name" value="CoaE"/>
    <property type="match status" value="1"/>
</dbReference>
<comment type="pathway">
    <text evidence="3">Cofactor biosynthesis; coenzyme A biosynthesis; CoA from (R)-pantothenate: step 5/5.</text>
</comment>
<keyword evidence="3" id="KW-0808">Transferase</keyword>
<accession>W0FRH1</accession>
<keyword evidence="1 3" id="KW-0547">Nucleotide-binding</keyword>
<dbReference type="PROSITE" id="PS51219">
    <property type="entry name" value="DPCK"/>
    <property type="match status" value="1"/>
</dbReference>
<comment type="similarity">
    <text evidence="3">Belongs to the CoaE family.</text>
</comment>
<evidence type="ECO:0000256" key="2">
    <source>
        <dbReference type="ARBA" id="ARBA00022840"/>
    </source>
</evidence>
<sequence length="199" mass="22624">MEKIFIIGGMGAGKSTARQALVDQGLEYIDLDKIGHEIHHWDIVKEDLVETFGEDVLDENGEVNRKVLARKAFVSPAETRKLNRITQPRIEDAFTTRLDELEAEGCPAVVVEYSVFKSRQMSLAYLADIVIAVLAPLEVRIERAVASGFDEQDVRRRIAQQITDAERIEQSDVVFNNDGTKEELYNKVVNWWNEYNAVE</sequence>
<dbReference type="PANTHER" id="PTHR10695">
    <property type="entry name" value="DEPHOSPHO-COA KINASE-RELATED"/>
    <property type="match status" value="1"/>
</dbReference>
<name>W0FRH1_9BACT</name>
<dbReference type="InterPro" id="IPR001977">
    <property type="entry name" value="Depp_CoAkinase"/>
</dbReference>
<comment type="catalytic activity">
    <reaction evidence="3">
        <text>3'-dephospho-CoA + ATP = ADP + CoA + H(+)</text>
        <dbReference type="Rhea" id="RHEA:18245"/>
        <dbReference type="ChEBI" id="CHEBI:15378"/>
        <dbReference type="ChEBI" id="CHEBI:30616"/>
        <dbReference type="ChEBI" id="CHEBI:57287"/>
        <dbReference type="ChEBI" id="CHEBI:57328"/>
        <dbReference type="ChEBI" id="CHEBI:456216"/>
        <dbReference type="EC" id="2.7.1.24"/>
    </reaction>
</comment>
<dbReference type="SUPFAM" id="SSF52540">
    <property type="entry name" value="P-loop containing nucleoside triphosphate hydrolases"/>
    <property type="match status" value="1"/>
</dbReference>
<evidence type="ECO:0000256" key="1">
    <source>
        <dbReference type="ARBA" id="ARBA00022741"/>
    </source>
</evidence>
<dbReference type="CDD" id="cd02022">
    <property type="entry name" value="DPCK"/>
    <property type="match status" value="1"/>
</dbReference>
<keyword evidence="3" id="KW-0173">Coenzyme A biosynthesis</keyword>
<dbReference type="InterPro" id="IPR027417">
    <property type="entry name" value="P-loop_NTPase"/>
</dbReference>
<dbReference type="EMBL" id="KC246867">
    <property type="protein sequence ID" value="AHF26104.1"/>
    <property type="molecule type" value="Genomic_DNA"/>
</dbReference>